<proteinExistence type="predicted"/>
<dbReference type="Pfam" id="PF13229">
    <property type="entry name" value="Beta_helix"/>
    <property type="match status" value="1"/>
</dbReference>
<feature type="compositionally biased region" description="Low complexity" evidence="1">
    <location>
        <begin position="488"/>
        <end position="499"/>
    </location>
</feature>
<feature type="region of interest" description="Disordered" evidence="1">
    <location>
        <begin position="482"/>
        <end position="508"/>
    </location>
</feature>
<evidence type="ECO:0000259" key="2">
    <source>
        <dbReference type="Pfam" id="PF13229"/>
    </source>
</evidence>
<dbReference type="AlphaFoldDB" id="A0A1I0MQG5"/>
<dbReference type="InterPro" id="IPR006311">
    <property type="entry name" value="TAT_signal"/>
</dbReference>
<dbReference type="RefSeq" id="WP_089667341.1">
    <property type="nucleotide sequence ID" value="NZ_FOJA01000001.1"/>
</dbReference>
<dbReference type="EMBL" id="FOJA01000001">
    <property type="protein sequence ID" value="SEV90374.1"/>
    <property type="molecule type" value="Genomic_DNA"/>
</dbReference>
<organism evidence="3 4">
    <name type="scientific">Halobacterium jilantaiense</name>
    <dbReference type="NCBI Taxonomy" id="355548"/>
    <lineage>
        <taxon>Archaea</taxon>
        <taxon>Methanobacteriati</taxon>
        <taxon>Methanobacteriota</taxon>
        <taxon>Stenosarchaea group</taxon>
        <taxon>Halobacteria</taxon>
        <taxon>Halobacteriales</taxon>
        <taxon>Halobacteriaceae</taxon>
        <taxon>Halobacterium</taxon>
    </lineage>
</organism>
<dbReference type="Proteomes" id="UP000198518">
    <property type="component" value="Unassembled WGS sequence"/>
</dbReference>
<dbReference type="PROSITE" id="PS51318">
    <property type="entry name" value="TAT"/>
    <property type="match status" value="1"/>
</dbReference>
<evidence type="ECO:0000313" key="4">
    <source>
        <dbReference type="Proteomes" id="UP000198518"/>
    </source>
</evidence>
<keyword evidence="4" id="KW-1185">Reference proteome</keyword>
<feature type="domain" description="Right handed beta helix" evidence="2">
    <location>
        <begin position="158"/>
        <end position="319"/>
    </location>
</feature>
<protein>
    <recommendedName>
        <fullName evidence="2">Right handed beta helix domain-containing protein</fullName>
    </recommendedName>
</protein>
<dbReference type="InterPro" id="IPR011050">
    <property type="entry name" value="Pectin_lyase_fold/virulence"/>
</dbReference>
<dbReference type="OrthoDB" id="202667at2157"/>
<dbReference type="SUPFAM" id="SSF51126">
    <property type="entry name" value="Pectin lyase-like"/>
    <property type="match status" value="1"/>
</dbReference>
<sequence length="595" mass="62533">MSEPNADDESRNDHPTDEKDASTTRRTFVKGLAAAATVGGSASLFGRASAQESLDGYLPPDGTQTIPAGEYDWDGDGLSVGSGDTLAGGGEAGDVVWNLNSDTMDGTVSGRLENVVVRGDNPAPKAGIDLAPGGVIDGFVWPEGGGQSEDRALYHPDGGSRTEVHNSAFGWMANNGAYIDKAPVTMENVAAVNNNIANIRVGHWERKGTSNPREKTTYIRNCLVAVTETPRHDDEAGSHARGIRLRHPAHLVIENCYVVFLDVDGTADLVELHDEAPGSTVEIRNTHFYNDSGGRIVRDKSGGEMDVTIEDCTIAGSGNREVQPSFDGNGFTEESVTVPLPSEITGYDAADEIDGIGPDVGPFSSDATGSGGTSESDSYDHTLVVHADPENPLSDDAAPGDLDMLVTVSGSADYGEDAEPDSDRVYTNADGTTTIKVNNLKPDEFDSFEFDGEVTDYVVDDGYGYTVSVDGKTTTFENLTDGTFDYNGSGTPDGSTDTSTGEDDSTSLPKSIVIDGQSATDVTTYTFTVTGDVNRDAENSTSSDDGLTWCAIEDVAEGGKVVGLVGDGVDVFQHSGDVTDLTVDGDAAVYMARND</sequence>
<dbReference type="InterPro" id="IPR039448">
    <property type="entry name" value="Beta_helix"/>
</dbReference>
<accession>A0A1I0MQG5</accession>
<feature type="region of interest" description="Disordered" evidence="1">
    <location>
        <begin position="1"/>
        <end position="26"/>
    </location>
</feature>
<name>A0A1I0MQG5_9EURY</name>
<evidence type="ECO:0000256" key="1">
    <source>
        <dbReference type="SAM" id="MobiDB-lite"/>
    </source>
</evidence>
<feature type="compositionally biased region" description="Basic and acidic residues" evidence="1">
    <location>
        <begin position="8"/>
        <end position="23"/>
    </location>
</feature>
<evidence type="ECO:0000313" key="3">
    <source>
        <dbReference type="EMBL" id="SEV90374.1"/>
    </source>
</evidence>
<gene>
    <name evidence="3" type="ORF">SAMN04487945_0257</name>
</gene>
<reference evidence="3 4" key="1">
    <citation type="submission" date="2016-10" db="EMBL/GenBank/DDBJ databases">
        <authorList>
            <person name="de Groot N.N."/>
        </authorList>
    </citation>
    <scope>NUCLEOTIDE SEQUENCE [LARGE SCALE GENOMIC DNA]</scope>
    <source>
        <strain evidence="3 4">CGMCC 1.5337</strain>
    </source>
</reference>